<evidence type="ECO:0000313" key="1">
    <source>
        <dbReference type="EMBL" id="KKP06013.1"/>
    </source>
</evidence>
<reference evidence="2" key="1">
    <citation type="journal article" date="2015" name="Genome Announc.">
        <title>Draft whole-genome sequence of the biocontrol agent Trichoderma harzianum T6776.</title>
        <authorList>
            <person name="Baroncelli R."/>
            <person name="Piaggeschi G."/>
            <person name="Fiorini L."/>
            <person name="Bertolini E."/>
            <person name="Zapparata A."/>
            <person name="Pe M.E."/>
            <person name="Sarrocco S."/>
            <person name="Vannacci G."/>
        </authorList>
    </citation>
    <scope>NUCLEOTIDE SEQUENCE [LARGE SCALE GENOMIC DNA]</scope>
    <source>
        <strain evidence="2">T6776</strain>
    </source>
</reference>
<gene>
    <name evidence="1" type="ORF">THAR02_01885</name>
</gene>
<evidence type="ECO:0000313" key="2">
    <source>
        <dbReference type="Proteomes" id="UP000034112"/>
    </source>
</evidence>
<proteinExistence type="predicted"/>
<name>A0A0F9Y1L5_TRIHA</name>
<dbReference type="AlphaFoldDB" id="A0A0F9Y1L5"/>
<protein>
    <submittedName>
        <fullName evidence="1">Uncharacterized protein</fullName>
    </submittedName>
</protein>
<comment type="caution">
    <text evidence="1">The sequence shown here is derived from an EMBL/GenBank/DDBJ whole genome shotgun (WGS) entry which is preliminary data.</text>
</comment>
<accession>A0A0F9Y1L5</accession>
<sequence length="97" mass="10752">MPSSSAALSGTHWSVLEALDNLNRKLGTVAEYAVPATRYQQLSRFAPLLMQVDVMGHLSLCRESLGETGNKFVCTRHLLRQLSQPTLLERRTVPATD</sequence>
<dbReference type="EMBL" id="JOKZ01000035">
    <property type="protein sequence ID" value="KKP06013.1"/>
    <property type="molecule type" value="Genomic_DNA"/>
</dbReference>
<organism evidence="1 2">
    <name type="scientific">Trichoderma harzianum</name>
    <name type="common">Hypocrea lixii</name>
    <dbReference type="NCBI Taxonomy" id="5544"/>
    <lineage>
        <taxon>Eukaryota</taxon>
        <taxon>Fungi</taxon>
        <taxon>Dikarya</taxon>
        <taxon>Ascomycota</taxon>
        <taxon>Pezizomycotina</taxon>
        <taxon>Sordariomycetes</taxon>
        <taxon>Hypocreomycetidae</taxon>
        <taxon>Hypocreales</taxon>
        <taxon>Hypocreaceae</taxon>
        <taxon>Trichoderma</taxon>
    </lineage>
</organism>
<dbReference type="Proteomes" id="UP000034112">
    <property type="component" value="Unassembled WGS sequence"/>
</dbReference>